<evidence type="ECO:0000313" key="9">
    <source>
        <dbReference type="EMBL" id="GEU42552.1"/>
    </source>
</evidence>
<dbReference type="InterPro" id="IPR041577">
    <property type="entry name" value="RT_RNaseH_2"/>
</dbReference>
<gene>
    <name evidence="9" type="ORF">Tci_014530</name>
</gene>
<dbReference type="Gene3D" id="1.10.340.70">
    <property type="match status" value="1"/>
</dbReference>
<feature type="compositionally biased region" description="Low complexity" evidence="6">
    <location>
        <begin position="1"/>
        <end position="15"/>
    </location>
</feature>
<dbReference type="SUPFAM" id="SSF56672">
    <property type="entry name" value="DNA/RNA polymerases"/>
    <property type="match status" value="1"/>
</dbReference>
<feature type="compositionally biased region" description="Acidic residues" evidence="6">
    <location>
        <begin position="103"/>
        <end position="122"/>
    </location>
</feature>
<dbReference type="EMBL" id="BKCJ010001585">
    <property type="protein sequence ID" value="GEU42552.1"/>
    <property type="molecule type" value="Genomic_DNA"/>
</dbReference>
<dbReference type="InterPro" id="IPR043128">
    <property type="entry name" value="Rev_trsase/Diguanyl_cyclase"/>
</dbReference>
<dbReference type="InterPro" id="IPR012337">
    <property type="entry name" value="RNaseH-like_sf"/>
</dbReference>
<protein>
    <submittedName>
        <fullName evidence="9">Putative reverse transcriptase domain-containing protein</fullName>
    </submittedName>
</protein>
<organism evidence="9">
    <name type="scientific">Tanacetum cinerariifolium</name>
    <name type="common">Dalmatian daisy</name>
    <name type="synonym">Chrysanthemum cinerariifolium</name>
    <dbReference type="NCBI Taxonomy" id="118510"/>
    <lineage>
        <taxon>Eukaryota</taxon>
        <taxon>Viridiplantae</taxon>
        <taxon>Streptophyta</taxon>
        <taxon>Embryophyta</taxon>
        <taxon>Tracheophyta</taxon>
        <taxon>Spermatophyta</taxon>
        <taxon>Magnoliopsida</taxon>
        <taxon>eudicotyledons</taxon>
        <taxon>Gunneridae</taxon>
        <taxon>Pentapetalae</taxon>
        <taxon>asterids</taxon>
        <taxon>campanulids</taxon>
        <taxon>Asterales</taxon>
        <taxon>Asteraceae</taxon>
        <taxon>Asteroideae</taxon>
        <taxon>Anthemideae</taxon>
        <taxon>Anthemidinae</taxon>
        <taxon>Tanacetum</taxon>
    </lineage>
</organism>
<keyword evidence="2" id="KW-0548">Nucleotidyltransferase</keyword>
<dbReference type="PANTHER" id="PTHR37984">
    <property type="entry name" value="PROTEIN CBG26694"/>
    <property type="match status" value="1"/>
</dbReference>
<dbReference type="Gene3D" id="3.10.10.10">
    <property type="entry name" value="HIV Type 1 Reverse Transcriptase, subunit A, domain 1"/>
    <property type="match status" value="1"/>
</dbReference>
<dbReference type="SUPFAM" id="SSF53098">
    <property type="entry name" value="Ribonuclease H-like"/>
    <property type="match status" value="1"/>
</dbReference>
<dbReference type="Pfam" id="PF17919">
    <property type="entry name" value="RT_RNaseH_2"/>
    <property type="match status" value="1"/>
</dbReference>
<dbReference type="InterPro" id="IPR050951">
    <property type="entry name" value="Retrovirus_Pol_polyprotein"/>
</dbReference>
<comment type="caution">
    <text evidence="9">The sequence shown here is derived from an EMBL/GenBank/DDBJ whole genome shotgun (WGS) entry which is preliminary data.</text>
</comment>
<proteinExistence type="predicted"/>
<dbReference type="PANTHER" id="PTHR37984:SF5">
    <property type="entry name" value="PROTEIN NYNRIN-LIKE"/>
    <property type="match status" value="1"/>
</dbReference>
<dbReference type="GO" id="GO:0004519">
    <property type="term" value="F:endonuclease activity"/>
    <property type="evidence" value="ECO:0007669"/>
    <property type="project" value="UniProtKB-KW"/>
</dbReference>
<keyword evidence="4" id="KW-0378">Hydrolase</keyword>
<dbReference type="InterPro" id="IPR043502">
    <property type="entry name" value="DNA/RNA_pol_sf"/>
</dbReference>
<feature type="region of interest" description="Disordered" evidence="6">
    <location>
        <begin position="1"/>
        <end position="124"/>
    </location>
</feature>
<dbReference type="Gene3D" id="3.30.70.270">
    <property type="match status" value="2"/>
</dbReference>
<dbReference type="GO" id="GO:0003964">
    <property type="term" value="F:RNA-directed DNA polymerase activity"/>
    <property type="evidence" value="ECO:0007669"/>
    <property type="project" value="UniProtKB-KW"/>
</dbReference>
<dbReference type="Gene3D" id="2.40.70.10">
    <property type="entry name" value="Acid Proteases"/>
    <property type="match status" value="1"/>
</dbReference>
<evidence type="ECO:0000256" key="3">
    <source>
        <dbReference type="ARBA" id="ARBA00022722"/>
    </source>
</evidence>
<keyword evidence="5" id="KW-0511">Multifunctional enzyme</keyword>
<dbReference type="InterPro" id="IPR041588">
    <property type="entry name" value="Integrase_H2C2"/>
</dbReference>
<feature type="compositionally biased region" description="Acidic residues" evidence="6">
    <location>
        <begin position="71"/>
        <end position="81"/>
    </location>
</feature>
<evidence type="ECO:0000259" key="7">
    <source>
        <dbReference type="Pfam" id="PF17919"/>
    </source>
</evidence>
<sequence>MSSSTLTYTSVYTDSNPGRVYWGADEELSDGGSLRYPKYLAPSKDEAPIEDKPLPTDASPTAVLPSYVADFDLDEDLEEDPKDDHADYPGNGGDGDNEHSNDVDDDDDTDDEDEEPFVDEEEHLALADSSVVPIVDYVLLARDIEAFKTNESAHAPRSPQTMIPLSQICLCRARKTVRLEPPMLPSMEACIAEHAAAPAPPLPVESPPLPLPSPLTTSPTDAGASLGYKASGIRMRALLPPTSLRTDVPEAEMPPRKRASLLLPLLNSRSGRVQQLVLRDSHGLLWKPTLRMRLPFYRHTVLLLDREATYAHRAWAGSEDKSAAIEAHVRTLKKITLRKRTARTSPATATTTTPVTDAQLRALIARGVAAALAERDANRSRNVDDSNDSRTGRRRQISTVHECTYIDFLKCQRINFKGTKGVKFATCTLQGNALTRWNSHVRAVKHDIAYAMPWKTLKKMMTDKYCPRSEIKKLETEMWNLKYVGGLSDMIHGSVKASKPKTMQEGNQAGNGNAVVRAYDVGTAGTNSNSNVVTNHGYDIELADGRIILVNTLIQGCTLNFLNHLFNIDLMPVEMGSFDVIIGMDWLAKYHAVIVYDEKLIRIPFGNEILTFHGDGSNNGHEKAKHKSKEKRLEDVSIFQDFTEDLPGIPPTHQVEFQIDLLPDATPVARATYQLALSEMKELSDQLKELSDIGFIRPSSSSGGAPVLFVKKKDGTFRMCIDYWELNKLTSKQEHEEHLKLILELLKKEKLYAKLSKCEFWIPKVQFLGYVIHSQGFSKTAKSMTKLTQKKVKFDCCDKEEVAFQLIKQKLCSAPNLALPEGSEDFIVYGDASIKDLGVVLMQREKTKARKPENLKSEDVGGMLIENSKDPEKPRKEKLEPRADETLCLNNRSWLPRYGDLRTLIMHKSYKSKYSVHLGSDKMYQDMKQLYWWPNMKANITTYVSKCLTSFQKAMGTQLDMSTAYHLQTDGWSERTIQTLEDMLRTCVIDFGNDLYAAATYFGGVTIFHMKQQCMITHANITMNTPTHALLKRVKACQNQVIDSFDVEVDFGKTWDDPYSRRFDEYKEDFANEIEQLANEYDLGVGRKMYALDDVWEKCENFHDTTYPWHNKGFKEEE</sequence>
<feature type="domain" description="Reverse transcriptase/retrotransposon-derived protein RNase H-like" evidence="7">
    <location>
        <begin position="798"/>
        <end position="852"/>
    </location>
</feature>
<evidence type="ECO:0000256" key="1">
    <source>
        <dbReference type="ARBA" id="ARBA00022679"/>
    </source>
</evidence>
<keyword evidence="4" id="KW-0255">Endonuclease</keyword>
<dbReference type="Pfam" id="PF08284">
    <property type="entry name" value="RVP_2"/>
    <property type="match status" value="1"/>
</dbReference>
<dbReference type="AlphaFoldDB" id="A0A6L2K1A6"/>
<keyword evidence="1" id="KW-0808">Transferase</keyword>
<accession>A0A6L2K1A6</accession>
<dbReference type="InterPro" id="IPR021109">
    <property type="entry name" value="Peptidase_aspartic_dom_sf"/>
</dbReference>
<feature type="domain" description="Integrase zinc-binding" evidence="8">
    <location>
        <begin position="900"/>
        <end position="949"/>
    </location>
</feature>
<keyword evidence="9" id="KW-0695">RNA-directed DNA polymerase</keyword>
<evidence type="ECO:0000256" key="5">
    <source>
        <dbReference type="ARBA" id="ARBA00023268"/>
    </source>
</evidence>
<evidence type="ECO:0000259" key="8">
    <source>
        <dbReference type="Pfam" id="PF17921"/>
    </source>
</evidence>
<reference evidence="9" key="1">
    <citation type="journal article" date="2019" name="Sci. Rep.">
        <title>Draft genome of Tanacetum cinerariifolium, the natural source of mosquito coil.</title>
        <authorList>
            <person name="Yamashiro T."/>
            <person name="Shiraishi A."/>
            <person name="Satake H."/>
            <person name="Nakayama K."/>
        </authorList>
    </citation>
    <scope>NUCLEOTIDE SEQUENCE</scope>
</reference>
<dbReference type="Pfam" id="PF17921">
    <property type="entry name" value="Integrase_H2C2"/>
    <property type="match status" value="1"/>
</dbReference>
<feature type="compositionally biased region" description="Basic and acidic residues" evidence="6">
    <location>
        <begin position="43"/>
        <end position="54"/>
    </location>
</feature>
<keyword evidence="3" id="KW-0540">Nuclease</keyword>
<evidence type="ECO:0000256" key="2">
    <source>
        <dbReference type="ARBA" id="ARBA00022695"/>
    </source>
</evidence>
<dbReference type="CDD" id="cd00303">
    <property type="entry name" value="retropepsin_like"/>
    <property type="match status" value="1"/>
</dbReference>
<evidence type="ECO:0000256" key="6">
    <source>
        <dbReference type="SAM" id="MobiDB-lite"/>
    </source>
</evidence>
<evidence type="ECO:0000256" key="4">
    <source>
        <dbReference type="ARBA" id="ARBA00022759"/>
    </source>
</evidence>
<name>A0A6L2K1A6_TANCI</name>